<evidence type="ECO:0000259" key="11">
    <source>
        <dbReference type="Pfam" id="PF17946"/>
    </source>
</evidence>
<dbReference type="SUPFAM" id="SSF52980">
    <property type="entry name" value="Restriction endonuclease-like"/>
    <property type="match status" value="1"/>
</dbReference>
<evidence type="ECO:0000256" key="10">
    <source>
        <dbReference type="HAMAP-Rule" id="MF_01486"/>
    </source>
</evidence>
<dbReference type="PANTHER" id="PTHR30591:SF1">
    <property type="entry name" value="RECBCD ENZYME SUBUNIT RECC"/>
    <property type="match status" value="1"/>
</dbReference>
<protein>
    <recommendedName>
        <fullName evidence="10">RecBCD enzyme subunit RecC</fullName>
    </recommendedName>
    <alternativeName>
        <fullName evidence="10">Exonuclease V subunit RecC</fullName>
        <shortName evidence="10">ExoV subunit RecC</shortName>
    </alternativeName>
    <alternativeName>
        <fullName evidence="10">Helicase/nuclease RecBCD subunit RecC</fullName>
    </alternativeName>
</protein>
<dbReference type="KEGG" id="lmb:C9I47_0072"/>
<dbReference type="GO" id="GO:0008854">
    <property type="term" value="F:exodeoxyribonuclease V activity"/>
    <property type="evidence" value="ECO:0007669"/>
    <property type="project" value="InterPro"/>
</dbReference>
<dbReference type="Pfam" id="PF17946">
    <property type="entry name" value="RecC_C"/>
    <property type="match status" value="1"/>
</dbReference>
<dbReference type="GO" id="GO:0003678">
    <property type="term" value="F:DNA helicase activity"/>
    <property type="evidence" value="ECO:0007669"/>
    <property type="project" value="UniProtKB-UniRule"/>
</dbReference>
<dbReference type="Pfam" id="PF04257">
    <property type="entry name" value="Exonuc_V_gamma"/>
    <property type="match status" value="1"/>
</dbReference>
<keyword evidence="4 10" id="KW-0378">Hydrolase</keyword>
<dbReference type="InterPro" id="IPR027417">
    <property type="entry name" value="P-loop_NTPase"/>
</dbReference>
<dbReference type="GO" id="GO:0000724">
    <property type="term" value="P:double-strand break repair via homologous recombination"/>
    <property type="evidence" value="ECO:0007669"/>
    <property type="project" value="UniProtKB-UniRule"/>
</dbReference>
<accession>A0A2U9T5P0</accession>
<dbReference type="Gene3D" id="3.40.50.10930">
    <property type="match status" value="1"/>
</dbReference>
<evidence type="ECO:0000256" key="6">
    <source>
        <dbReference type="ARBA" id="ARBA00022839"/>
    </source>
</evidence>
<dbReference type="InterPro" id="IPR013986">
    <property type="entry name" value="DExx_box_DNA_helicase_dom_sf"/>
</dbReference>
<feature type="domain" description="RecC C-terminal" evidence="11">
    <location>
        <begin position="861"/>
        <end position="1090"/>
    </location>
</feature>
<dbReference type="InterPro" id="IPR041500">
    <property type="entry name" value="RecC_C"/>
</dbReference>
<evidence type="ECO:0000256" key="3">
    <source>
        <dbReference type="ARBA" id="ARBA00022763"/>
    </source>
</evidence>
<dbReference type="GO" id="GO:0005524">
    <property type="term" value="F:ATP binding"/>
    <property type="evidence" value="ECO:0007669"/>
    <property type="project" value="UniProtKB-UniRule"/>
</dbReference>
<comment type="function">
    <text evidence="10">A helicase/nuclease that prepares dsDNA breaks (DSB) for recombinational DNA repair. Binds to DSBs and unwinds DNA via a highly rapid and processive ATP-dependent bidirectional helicase activity. Unwinds dsDNA until it encounters a Chi (crossover hotspot instigator) sequence from the 3' direction. Cuts ssDNA a few nucleotides 3' to the Chi site. The properties and activities of the enzyme are changed at Chi. The Chi-altered holoenzyme produces a long 3'-ssDNA overhang and facilitates RecA-binding to the ssDNA for homologous DNA recombination and repair. Holoenzyme degrades any linearized DNA that is unable to undergo homologous recombination. In the holoenzyme this subunit recognizes the wild-type Chi sequence, and when added to isolated RecB increases its ATP-dependent helicase processivity.</text>
</comment>
<evidence type="ECO:0000256" key="2">
    <source>
        <dbReference type="ARBA" id="ARBA00022741"/>
    </source>
</evidence>
<dbReference type="Gene3D" id="3.40.50.300">
    <property type="entry name" value="P-loop containing nucleotide triphosphate hydrolases"/>
    <property type="match status" value="2"/>
</dbReference>
<keyword evidence="8 10" id="KW-0238">DNA-binding</keyword>
<keyword evidence="7 10" id="KW-0067">ATP-binding</keyword>
<reference evidence="12 13" key="1">
    <citation type="submission" date="2018-05" db="EMBL/GenBank/DDBJ databases">
        <title>The complete genome of Lysobacter maris HZ9B, a marine bacterium antagonistic against terrestrial plant pathogens.</title>
        <authorList>
            <person name="Zhang X.-Q."/>
        </authorList>
    </citation>
    <scope>NUCLEOTIDE SEQUENCE [LARGE SCALE GENOMIC DNA]</scope>
    <source>
        <strain evidence="12 13">HZ9B</strain>
    </source>
</reference>
<keyword evidence="3 10" id="KW-0227">DNA damage</keyword>
<keyword evidence="6 10" id="KW-0269">Exonuclease</keyword>
<keyword evidence="5 10" id="KW-0347">Helicase</keyword>
<dbReference type="InterPro" id="IPR011335">
    <property type="entry name" value="Restrct_endonuc-II-like"/>
</dbReference>
<dbReference type="GO" id="GO:0009338">
    <property type="term" value="C:exodeoxyribonuclease V complex"/>
    <property type="evidence" value="ECO:0007669"/>
    <property type="project" value="InterPro"/>
</dbReference>
<proteinExistence type="inferred from homology"/>
<evidence type="ECO:0000256" key="1">
    <source>
        <dbReference type="ARBA" id="ARBA00022722"/>
    </source>
</evidence>
<dbReference type="Proteomes" id="UP000249447">
    <property type="component" value="Chromosome"/>
</dbReference>
<dbReference type="PANTHER" id="PTHR30591">
    <property type="entry name" value="RECBCD ENZYME SUBUNIT RECC"/>
    <property type="match status" value="1"/>
</dbReference>
<dbReference type="AlphaFoldDB" id="A0A2U9T5P0"/>
<comment type="miscellaneous">
    <text evidence="10">In the RecBCD complex, RecB has a slow 3'-5' helicase, an exonuclease activity and loads RecA onto ssDNA, RecD has a fast 5'-3' helicase activity, while RecC stimulates the ATPase and processivity of the RecB helicase and contributes to recognition of the Chi site.</text>
</comment>
<dbReference type="HAMAP" id="MF_01486">
    <property type="entry name" value="RecC"/>
    <property type="match status" value="1"/>
</dbReference>
<keyword evidence="1 10" id="KW-0540">Nuclease</keyword>
<comment type="similarity">
    <text evidence="10">Belongs to the RecC family.</text>
</comment>
<evidence type="ECO:0000256" key="4">
    <source>
        <dbReference type="ARBA" id="ARBA00022801"/>
    </source>
</evidence>
<dbReference type="NCBIfam" id="TIGR01450">
    <property type="entry name" value="recC"/>
    <property type="match status" value="1"/>
</dbReference>
<dbReference type="GO" id="GO:0003677">
    <property type="term" value="F:DNA binding"/>
    <property type="evidence" value="ECO:0007669"/>
    <property type="project" value="UniProtKB-UniRule"/>
</dbReference>
<dbReference type="InterPro" id="IPR006697">
    <property type="entry name" value="RecC"/>
</dbReference>
<evidence type="ECO:0000256" key="7">
    <source>
        <dbReference type="ARBA" id="ARBA00022840"/>
    </source>
</evidence>
<evidence type="ECO:0000256" key="9">
    <source>
        <dbReference type="ARBA" id="ARBA00023204"/>
    </source>
</evidence>
<dbReference type="PIRSF" id="PIRSF000980">
    <property type="entry name" value="RecC"/>
    <property type="match status" value="1"/>
</dbReference>
<evidence type="ECO:0000256" key="8">
    <source>
        <dbReference type="ARBA" id="ARBA00023125"/>
    </source>
</evidence>
<dbReference type="SUPFAM" id="SSF52540">
    <property type="entry name" value="P-loop containing nucleoside triphosphate hydrolases"/>
    <property type="match status" value="2"/>
</dbReference>
<keyword evidence="9 10" id="KW-0234">DNA repair</keyword>
<gene>
    <name evidence="10" type="primary">recC</name>
    <name evidence="12" type="ORF">C9I47_0072</name>
</gene>
<keyword evidence="2 10" id="KW-0547">Nucleotide-binding</keyword>
<name>A0A2U9T5P0_9GAMM</name>
<organism evidence="12 13">
    <name type="scientific">Marilutibacter maris</name>
    <dbReference type="NCBI Taxonomy" id="1605891"/>
    <lineage>
        <taxon>Bacteria</taxon>
        <taxon>Pseudomonadati</taxon>
        <taxon>Pseudomonadota</taxon>
        <taxon>Gammaproteobacteria</taxon>
        <taxon>Lysobacterales</taxon>
        <taxon>Lysobacteraceae</taxon>
        <taxon>Marilutibacter</taxon>
    </lineage>
</organism>
<keyword evidence="13" id="KW-1185">Reference proteome</keyword>
<evidence type="ECO:0000256" key="5">
    <source>
        <dbReference type="ARBA" id="ARBA00022806"/>
    </source>
</evidence>
<comment type="subunit">
    <text evidence="10">Heterotrimer of RecB, RecC and RecD. All subunits contribute to DNA-binding.</text>
</comment>
<dbReference type="Gene3D" id="1.10.10.160">
    <property type="match status" value="1"/>
</dbReference>
<sequence>MPLLGRAGWPARRGPVSSPATALGHHAWMPGATDFRLYHSNALDVLAQLMASELRAPAPGQGPLEPDLVLIPQVAMRRWLQATLAEAHGIAANLEFLTPGEFVARALDANLGTAAEDLDAGGLQWALYAALRDEALMARPAMAALAAWLGAGDPARPWTLAGELAGVYAKYLAWRRDWLLRWEGGADPDDPQAILWRAIARGRQHRARRIQDYLALFGGDGDGALPRGLPARLFAFATLNVSPDVLRVMATQARVGTLHFYLPTPTRAYWGDLRSLGERVRAGDPDPFGVEDGENPLLRDWGAAGRDFIALLGSYEVVHPSGEVDACVEPAGSSGLLQRMQADLFHRRPAPLAGSATDGGPIDRGDPSLQFHACHTRLRELQVLHDRLRALLEPTSPEGRRFDPPLQPREIAVLAPDIDPYVPYLDAVFGDDGQDRPIPYAMADASPLAGEPLAEVFLRLLALPVSRFGLEEMLDLLASPPLAQAAGLDAAALERVHGWLHAAGARWGLDAGHRHRHGAPDDDAYTWQFALDRLLLGHASGSEAPVPGADGEVAPWPELEGGALDALDALLRLLRVLARHERLLGEAMVPEQWRERLLALLDTLLPRPPATPGGQRALDRLRTLIDGFAHDARGQAVTEPVPAEVVRAHFAAVLGEADTRAPLLTGGVSFARMVPMRLLPFRVICLLGMNDGDFPRRDPAAGLNRLTAELGTERRRHGDRSTREDDRFLFLQLFASAQDVFYLSWLGADPRDGSAREPSALVTELLSAAADYHAADHHAAAADAAVSKADIERALVLQHTLQPFSPAAFGAGDADEAADPRRFSYRGHWHPAAGRLAAARAPLPPWMPSAAALAAPAEPESELSIDALRRFLLAPADGFLRQRLGLRLPEPGEAGDDTEPLQAPGRGLPRVQLQRAVFDALVDTADLDADGEAALYAALRARGLLPSGPPGRRALAEVAAAVRPYAREFALWRGDAAAAPLACEVDIDGLRLHGRLADTWPQGLARVRIGRPNGNASIRNGLDWLLAEASGQARPFVEFHEADGIGPHLREPLGRERAIQALRALLALRREGMRRPLPFAPYSGWAFFSAADPGRGIVAAAQQWRGGHRQWAEGDNASLRLALRGRDPFADPEARREFARLSRTIFGLVTHGDVAPADDDDSALALAGDWDAEDAG</sequence>
<evidence type="ECO:0000313" key="13">
    <source>
        <dbReference type="Proteomes" id="UP000249447"/>
    </source>
</evidence>
<dbReference type="EMBL" id="CP029843">
    <property type="protein sequence ID" value="AWV05798.1"/>
    <property type="molecule type" value="Genomic_DNA"/>
</dbReference>
<evidence type="ECO:0000313" key="12">
    <source>
        <dbReference type="EMBL" id="AWV05798.1"/>
    </source>
</evidence>